<gene>
    <name evidence="2" type="ORF">PIB30_106643</name>
</gene>
<evidence type="ECO:0000313" key="3">
    <source>
        <dbReference type="Proteomes" id="UP001341840"/>
    </source>
</evidence>
<sequence>ACQVWIAASIMSINAGENDWCYPACTQCEKKVEEGQNGKYLCKRCETDEAEADLKYKVEIVACDGTGGISLLLWDTQDNGCSNEVNEDSGVISLEQKNGAGADV</sequence>
<comment type="caution">
    <text evidence="2">The sequence shown here is derived from an EMBL/GenBank/DDBJ whole genome shotgun (WGS) entry which is preliminary data.</text>
</comment>
<dbReference type="EMBL" id="JASCZI010125104">
    <property type="protein sequence ID" value="MED6166186.1"/>
    <property type="molecule type" value="Genomic_DNA"/>
</dbReference>
<dbReference type="Pfam" id="PF08646">
    <property type="entry name" value="Rep_fac-A_C"/>
    <property type="match status" value="1"/>
</dbReference>
<evidence type="ECO:0000313" key="2">
    <source>
        <dbReference type="EMBL" id="MED6166186.1"/>
    </source>
</evidence>
<dbReference type="InterPro" id="IPR012340">
    <property type="entry name" value="NA-bd_OB-fold"/>
</dbReference>
<organism evidence="2 3">
    <name type="scientific">Stylosanthes scabra</name>
    <dbReference type="NCBI Taxonomy" id="79078"/>
    <lineage>
        <taxon>Eukaryota</taxon>
        <taxon>Viridiplantae</taxon>
        <taxon>Streptophyta</taxon>
        <taxon>Embryophyta</taxon>
        <taxon>Tracheophyta</taxon>
        <taxon>Spermatophyta</taxon>
        <taxon>Magnoliopsida</taxon>
        <taxon>eudicotyledons</taxon>
        <taxon>Gunneridae</taxon>
        <taxon>Pentapetalae</taxon>
        <taxon>rosids</taxon>
        <taxon>fabids</taxon>
        <taxon>Fabales</taxon>
        <taxon>Fabaceae</taxon>
        <taxon>Papilionoideae</taxon>
        <taxon>50 kb inversion clade</taxon>
        <taxon>dalbergioids sensu lato</taxon>
        <taxon>Dalbergieae</taxon>
        <taxon>Pterocarpus clade</taxon>
        <taxon>Stylosanthes</taxon>
    </lineage>
</organism>
<proteinExistence type="predicted"/>
<evidence type="ECO:0000259" key="1">
    <source>
        <dbReference type="Pfam" id="PF08646"/>
    </source>
</evidence>
<accession>A0ABU6UXX5</accession>
<dbReference type="Gene3D" id="2.40.50.140">
    <property type="entry name" value="Nucleic acid-binding proteins"/>
    <property type="match status" value="1"/>
</dbReference>
<reference evidence="2 3" key="1">
    <citation type="journal article" date="2023" name="Plants (Basel)">
        <title>Bridging the Gap: Combining Genomics and Transcriptomics Approaches to Understand Stylosanthes scabra, an Orphan Legume from the Brazilian Caatinga.</title>
        <authorList>
            <person name="Ferreira-Neto J.R.C."/>
            <person name="da Silva M.D."/>
            <person name="Binneck E."/>
            <person name="de Melo N.F."/>
            <person name="da Silva R.H."/>
            <person name="de Melo A.L.T.M."/>
            <person name="Pandolfi V."/>
            <person name="Bustamante F.O."/>
            <person name="Brasileiro-Vidal A.C."/>
            <person name="Benko-Iseppon A.M."/>
        </authorList>
    </citation>
    <scope>NUCLEOTIDE SEQUENCE [LARGE SCALE GENOMIC DNA]</scope>
    <source>
        <tissue evidence="2">Leaves</tissue>
    </source>
</reference>
<dbReference type="Proteomes" id="UP001341840">
    <property type="component" value="Unassembled WGS sequence"/>
</dbReference>
<dbReference type="InterPro" id="IPR013955">
    <property type="entry name" value="Rep_factor-A_C"/>
</dbReference>
<name>A0ABU6UXX5_9FABA</name>
<keyword evidence="3" id="KW-1185">Reference proteome</keyword>
<feature type="non-terminal residue" evidence="2">
    <location>
        <position position="1"/>
    </location>
</feature>
<feature type="non-terminal residue" evidence="2">
    <location>
        <position position="104"/>
    </location>
</feature>
<protein>
    <recommendedName>
        <fullName evidence="1">Replication factor A C-terminal domain-containing protein</fullName>
    </recommendedName>
</protein>
<dbReference type="SUPFAM" id="SSF50249">
    <property type="entry name" value="Nucleic acid-binding proteins"/>
    <property type="match status" value="1"/>
</dbReference>
<feature type="domain" description="Replication factor A C-terminal" evidence="1">
    <location>
        <begin position="8"/>
        <end position="75"/>
    </location>
</feature>